<evidence type="ECO:0000256" key="2">
    <source>
        <dbReference type="SAM" id="SignalP"/>
    </source>
</evidence>
<dbReference type="EMBL" id="JAQAGZ010000007">
    <property type="protein sequence ID" value="MCZ8513301.1"/>
    <property type="molecule type" value="Genomic_DNA"/>
</dbReference>
<dbReference type="RefSeq" id="WP_269881794.1">
    <property type="nucleotide sequence ID" value="NZ_JAQAGZ010000007.1"/>
</dbReference>
<comment type="caution">
    <text evidence="3">The sequence shown here is derived from an EMBL/GenBank/DDBJ whole genome shotgun (WGS) entry which is preliminary data.</text>
</comment>
<accession>A0ABT4Q901</accession>
<sequence length="197" mass="19977">MKTWKWTIAMLAAVSLLTACTKNQTAAPSPQTPPAQGQTGGAAAPGGTTGGTTGGAAGGAPGKAPAANVKLVPVTYADAEKQMVTSTAKTAGLKTVYLPQQLTSGDKLNQVGLSGGVMTLEFLKLSMQESAKEIVPAGKAESETPVKLSVGDGKWVTVGGQSTLYVKTADTYVAITPSKNVSKDETQAVAETLKPVQ</sequence>
<dbReference type="PROSITE" id="PS51257">
    <property type="entry name" value="PROKAR_LIPOPROTEIN"/>
    <property type="match status" value="1"/>
</dbReference>
<reference evidence="3 4" key="1">
    <citation type="submission" date="2022-12" db="EMBL/GenBank/DDBJ databases">
        <title>Draft genome sequence of Paenibacillus sp. dW9.</title>
        <authorList>
            <person name="Choi E.-W."/>
            <person name="Kim D.-U."/>
        </authorList>
    </citation>
    <scope>NUCLEOTIDE SEQUENCE [LARGE SCALE GENOMIC DNA]</scope>
    <source>
        <strain evidence="4">dW9</strain>
    </source>
</reference>
<feature type="signal peptide" evidence="2">
    <location>
        <begin position="1"/>
        <end position="26"/>
    </location>
</feature>
<feature type="compositionally biased region" description="Low complexity" evidence="1">
    <location>
        <begin position="24"/>
        <end position="37"/>
    </location>
</feature>
<feature type="region of interest" description="Disordered" evidence="1">
    <location>
        <begin position="24"/>
        <end position="63"/>
    </location>
</feature>
<name>A0ABT4Q901_9BACL</name>
<keyword evidence="4" id="KW-1185">Reference proteome</keyword>
<evidence type="ECO:0000313" key="4">
    <source>
        <dbReference type="Proteomes" id="UP001527882"/>
    </source>
</evidence>
<proteinExistence type="predicted"/>
<feature type="chain" id="PRO_5046940817" description="DUF4367 domain-containing protein" evidence="2">
    <location>
        <begin position="27"/>
        <end position="197"/>
    </location>
</feature>
<evidence type="ECO:0000313" key="3">
    <source>
        <dbReference type="EMBL" id="MCZ8513301.1"/>
    </source>
</evidence>
<evidence type="ECO:0000256" key="1">
    <source>
        <dbReference type="SAM" id="MobiDB-lite"/>
    </source>
</evidence>
<feature type="compositionally biased region" description="Gly residues" evidence="1">
    <location>
        <begin position="38"/>
        <end position="61"/>
    </location>
</feature>
<gene>
    <name evidence="3" type="ORF">O9H85_12870</name>
</gene>
<dbReference type="Proteomes" id="UP001527882">
    <property type="component" value="Unassembled WGS sequence"/>
</dbReference>
<evidence type="ECO:0008006" key="5">
    <source>
        <dbReference type="Google" id="ProtNLM"/>
    </source>
</evidence>
<keyword evidence="2" id="KW-0732">Signal</keyword>
<organism evidence="3 4">
    <name type="scientific">Paenibacillus gyeongsangnamensis</name>
    <dbReference type="NCBI Taxonomy" id="3388067"/>
    <lineage>
        <taxon>Bacteria</taxon>
        <taxon>Bacillati</taxon>
        <taxon>Bacillota</taxon>
        <taxon>Bacilli</taxon>
        <taxon>Bacillales</taxon>
        <taxon>Paenibacillaceae</taxon>
        <taxon>Paenibacillus</taxon>
    </lineage>
</organism>
<protein>
    <recommendedName>
        <fullName evidence="5">DUF4367 domain-containing protein</fullName>
    </recommendedName>
</protein>